<protein>
    <submittedName>
        <fullName evidence="2">Uncharacterized protein</fullName>
    </submittedName>
</protein>
<organism evidence="2 3">
    <name type="scientific">Rodentibacter genomosp. 1</name>
    <dbReference type="NCBI Taxonomy" id="1908264"/>
    <lineage>
        <taxon>Bacteria</taxon>
        <taxon>Pseudomonadati</taxon>
        <taxon>Pseudomonadota</taxon>
        <taxon>Gammaproteobacteria</taxon>
        <taxon>Pasteurellales</taxon>
        <taxon>Pasteurellaceae</taxon>
        <taxon>Rodentibacter</taxon>
    </lineage>
</organism>
<reference evidence="2 3" key="1">
    <citation type="submission" date="2016-10" db="EMBL/GenBank/DDBJ databases">
        <title>Rodentibacter gen. nov. and new species.</title>
        <authorList>
            <person name="Christensen H."/>
        </authorList>
    </citation>
    <scope>NUCLEOTIDE SEQUENCE [LARGE SCALE GENOMIC DNA]</scope>
    <source>
        <strain evidence="3">ppn416</strain>
    </source>
</reference>
<name>A0A1V3J8N2_9PAST</name>
<feature type="transmembrane region" description="Helical" evidence="1">
    <location>
        <begin position="12"/>
        <end position="36"/>
    </location>
</feature>
<dbReference type="EMBL" id="MLHN01000004">
    <property type="protein sequence ID" value="OOF51582.1"/>
    <property type="molecule type" value="Genomic_DNA"/>
</dbReference>
<accession>A0A1V3J8N2</accession>
<keyword evidence="3" id="KW-1185">Reference proteome</keyword>
<dbReference type="AlphaFoldDB" id="A0A1V3J8N2"/>
<gene>
    <name evidence="2" type="ORF">BKK54_02970</name>
</gene>
<proteinExistence type="predicted"/>
<dbReference type="Proteomes" id="UP000188481">
    <property type="component" value="Unassembled WGS sequence"/>
</dbReference>
<keyword evidence="1" id="KW-0472">Membrane</keyword>
<keyword evidence="1" id="KW-1133">Transmembrane helix</keyword>
<comment type="caution">
    <text evidence="2">The sequence shown here is derived from an EMBL/GenBank/DDBJ whole genome shotgun (WGS) entry which is preliminary data.</text>
</comment>
<evidence type="ECO:0000313" key="2">
    <source>
        <dbReference type="EMBL" id="OOF51582.1"/>
    </source>
</evidence>
<evidence type="ECO:0000313" key="3">
    <source>
        <dbReference type="Proteomes" id="UP000188481"/>
    </source>
</evidence>
<keyword evidence="1" id="KW-0812">Transmembrane</keyword>
<sequence length="158" mass="19240">MVQFNHIENNQYLSMDILIILLALSLFSTFTIIPLIRFLQTRNNREFEGEELIPFSSGKVFSPERYYFNSKGIFIFRANQLIYHYQFDDLIALEKMSVTVNNRKYWFMRIHTPNGQRHYQFIPKDTIFNDNFTRFYQFLKTNYPNKVKGKWYRWFAGI</sequence>
<evidence type="ECO:0000256" key="1">
    <source>
        <dbReference type="SAM" id="Phobius"/>
    </source>
</evidence>